<dbReference type="EMBL" id="FRAT01000010">
    <property type="protein sequence ID" value="SHL42361.1"/>
    <property type="molecule type" value="Genomic_DNA"/>
</dbReference>
<comment type="caution">
    <text evidence="2">The sequence shown here is derived from an EMBL/GenBank/DDBJ whole genome shotgun (WGS) entry which is preliminary data.</text>
</comment>
<evidence type="ECO:0000313" key="3">
    <source>
        <dbReference type="Proteomes" id="UP000184031"/>
    </source>
</evidence>
<organism evidence="2 3">
    <name type="scientific">Flagellimonas taeanensis</name>
    <dbReference type="NCBI Taxonomy" id="1005926"/>
    <lineage>
        <taxon>Bacteria</taxon>
        <taxon>Pseudomonadati</taxon>
        <taxon>Bacteroidota</taxon>
        <taxon>Flavobacteriia</taxon>
        <taxon>Flavobacteriales</taxon>
        <taxon>Flavobacteriaceae</taxon>
        <taxon>Flagellimonas</taxon>
    </lineage>
</organism>
<dbReference type="OrthoDB" id="1442353at2"/>
<protein>
    <submittedName>
        <fullName evidence="2">Uncharacterized protein</fullName>
    </submittedName>
</protein>
<gene>
    <name evidence="1" type="ORF">SAMN04487891_10955</name>
    <name evidence="2" type="ORF">SAMN05216293_3424</name>
</gene>
<evidence type="ECO:0000313" key="4">
    <source>
        <dbReference type="Proteomes" id="UP000198940"/>
    </source>
</evidence>
<dbReference type="Proteomes" id="UP000184031">
    <property type="component" value="Unassembled WGS sequence"/>
</dbReference>
<dbReference type="AlphaFoldDB" id="A0A1M7AHX8"/>
<name>A0A1M7AHX8_9FLAO</name>
<sequence length="213" mass="24437">MKKISCLIILALLILGCSDDRKYVGIALKKDHKVYLMPTIADKDVLEHQLSENMIPSVSSFVQIVEDEGALFVEPRDFERVLNLIANNYILYERKEKTHDGYVVFGDNQVYSYSINHANTDKIGKQISLETIVIKNNTSHDLLEIVWTNFPKPRAEKNCTIKRIWVVTSPYPGTTIGNYEETVLINLNEIVDFYGNGVRLEHNEKEGMLYILQ</sequence>
<evidence type="ECO:0000313" key="2">
    <source>
        <dbReference type="EMBL" id="SHL42361.1"/>
    </source>
</evidence>
<dbReference type="Proteomes" id="UP000198940">
    <property type="component" value="Unassembled WGS sequence"/>
</dbReference>
<dbReference type="RefSeq" id="WP_072882124.1">
    <property type="nucleotide sequence ID" value="NZ_FOKU01000009.1"/>
</dbReference>
<dbReference type="PROSITE" id="PS51257">
    <property type="entry name" value="PROKAR_LIPOPROTEIN"/>
    <property type="match status" value="1"/>
</dbReference>
<evidence type="ECO:0000313" key="1">
    <source>
        <dbReference type="EMBL" id="SFC33815.1"/>
    </source>
</evidence>
<accession>A0A1M7AHX8</accession>
<proteinExistence type="predicted"/>
<reference evidence="2 3" key="1">
    <citation type="submission" date="2016-11" db="EMBL/GenBank/DDBJ databases">
        <authorList>
            <person name="Varghese N."/>
            <person name="Submissions S."/>
        </authorList>
    </citation>
    <scope>NUCLEOTIDE SEQUENCE [LARGE SCALE GENOMIC DNA]</scope>
    <source>
        <strain evidence="2 3">CGMCC 1.12174</strain>
        <strain evidence="1 4">DSM 26351</strain>
    </source>
</reference>
<keyword evidence="4" id="KW-1185">Reference proteome</keyword>
<dbReference type="EMBL" id="FOKU01000009">
    <property type="protein sequence ID" value="SFC33815.1"/>
    <property type="molecule type" value="Genomic_DNA"/>
</dbReference>